<dbReference type="PANTHER" id="PTHR45737:SF6">
    <property type="entry name" value="VON WILLEBRAND FACTOR A DOMAIN-CONTAINING PROTEIN 5A"/>
    <property type="match status" value="1"/>
</dbReference>
<dbReference type="InterPro" id="IPR013694">
    <property type="entry name" value="VIT"/>
</dbReference>
<dbReference type="PANTHER" id="PTHR45737">
    <property type="entry name" value="VON WILLEBRAND FACTOR A DOMAIN-CONTAINING PROTEIN 5A"/>
    <property type="match status" value="1"/>
</dbReference>
<dbReference type="PROSITE" id="PS50234">
    <property type="entry name" value="VWFA"/>
    <property type="match status" value="1"/>
</dbReference>
<feature type="region of interest" description="Disordered" evidence="1">
    <location>
        <begin position="192"/>
        <end position="214"/>
    </location>
</feature>
<dbReference type="NCBIfam" id="TIGR02595">
    <property type="entry name" value="PEP_CTERM"/>
    <property type="match status" value="1"/>
</dbReference>
<dbReference type="InterPro" id="IPR013424">
    <property type="entry name" value="Ice-binding_C"/>
</dbReference>
<dbReference type="SMART" id="SM00327">
    <property type="entry name" value="VWA"/>
    <property type="match status" value="1"/>
</dbReference>
<dbReference type="KEGG" id="ptw:TUM18999_47510"/>
<reference evidence="4 6" key="1">
    <citation type="submission" date="2020-05" db="EMBL/GenBank/DDBJ databases">
        <title>Characterization of novel class B3 metallo-beta-lactamase from novel Pseudomonas species.</title>
        <authorList>
            <person name="Yamada K."/>
            <person name="Aoki K."/>
            <person name="Ishii Y."/>
        </authorList>
    </citation>
    <scope>NUCLEOTIDE SEQUENCE [LARGE SCALE GENOMIC DNA]</scope>
    <source>
        <strain evidence="4 6">TUM18999</strain>
        <strain evidence="5 7">TUM20286</strain>
    </source>
</reference>
<dbReference type="PROSITE" id="PS51468">
    <property type="entry name" value="VIT"/>
    <property type="match status" value="1"/>
</dbReference>
<dbReference type="InterPro" id="IPR036465">
    <property type="entry name" value="vWFA_dom_sf"/>
</dbReference>
<evidence type="ECO:0000313" key="5">
    <source>
        <dbReference type="EMBL" id="GJN50705.1"/>
    </source>
</evidence>
<feature type="domain" description="VWFA" evidence="2">
    <location>
        <begin position="312"/>
        <end position="485"/>
    </location>
</feature>
<dbReference type="AlphaFoldDB" id="A0A6J4EAD7"/>
<proteinExistence type="predicted"/>
<dbReference type="EMBL" id="BQKM01000001">
    <property type="protein sequence ID" value="GJN50705.1"/>
    <property type="molecule type" value="Genomic_DNA"/>
</dbReference>
<dbReference type="SUPFAM" id="SSF53300">
    <property type="entry name" value="vWA-like"/>
    <property type="match status" value="1"/>
</dbReference>
<evidence type="ECO:0000313" key="4">
    <source>
        <dbReference type="EMBL" id="BCG26560.1"/>
    </source>
</evidence>
<name>A0A6J4EAD7_9PSED</name>
<dbReference type="Pfam" id="PF13768">
    <property type="entry name" value="VWA_3"/>
    <property type="match status" value="1"/>
</dbReference>
<sequence length="679" mass="73385">MYRLSLPFLSPGRWLLALFLALVGVAPCLAEEASERGESPYFAVDNAEPGVDGLPLKSTRVEVQVLGVIASVKVIQQYRNEGSRALEARYVFPGSTRAAVHGMTVRLGDRELQAQIREKQSAQREYQEAKSGGKTAALLEQERANVFQMSVANILPGDVVDVELRYTELLLPTDGAYHFVFPTVVGPRYNGAPGQESHKAEAWSSTPHLAEGDPGRSTFSMQVDLQSPTAIGEVASRTHRILRQTVAPRHTRVTLEDGQEPGNNRDFILDYRLGSEVFESGVLLARGAEENFFLAMVAPPAAVKPGSIVPREYIFVVDISGSMHGFPLDTTKVLLRRLIGGLRSMDSFNVLLFSGSSSLLAPQSQPATRANIEQALAMLDTQMGSGGTELLPALRQALAMPADAERSRSFVVVTDGYVEVETEAFELVRKNLSKANLFAFGIGSSVNRELIEGLARAGQGEPFVVLDDGSAQAEADRLRRMIDSPVLVHPKLSFSGLETYEVEPVALPDLFAQRPLVMFGKWRGEPRGVLQAEGIAASGPWRTEVPIEAGKVIEGDQALTHLWARHRIASLVDQESLDGGFGYSQQILDLGLKYSLLTPYTSFIAVDQVVRNPDPAGSTTVKQPLPLPQGVSAQAIGTASPAPATAGLQVSSTPEPGTWAMLALALLGMGWATRRQVRG</sequence>
<gene>
    <name evidence="4" type="ORF">TUM18999_47510</name>
    <name evidence="5" type="ORF">TUM20286_04570</name>
</gene>
<evidence type="ECO:0000259" key="2">
    <source>
        <dbReference type="PROSITE" id="PS50234"/>
    </source>
</evidence>
<dbReference type="InterPro" id="IPR002035">
    <property type="entry name" value="VWF_A"/>
</dbReference>
<dbReference type="Pfam" id="PF07589">
    <property type="entry name" value="PEP-CTERM"/>
    <property type="match status" value="1"/>
</dbReference>
<accession>A0A6J4EAD7</accession>
<evidence type="ECO:0000259" key="3">
    <source>
        <dbReference type="PROSITE" id="PS51468"/>
    </source>
</evidence>
<feature type="domain" description="VIT" evidence="3">
    <location>
        <begin position="40"/>
        <end position="168"/>
    </location>
</feature>
<dbReference type="SMART" id="SM00609">
    <property type="entry name" value="VIT"/>
    <property type="match status" value="1"/>
</dbReference>
<dbReference type="Proteomes" id="UP000509383">
    <property type="component" value="Chromosome"/>
</dbReference>
<evidence type="ECO:0000313" key="7">
    <source>
        <dbReference type="Proteomes" id="UP001054892"/>
    </source>
</evidence>
<dbReference type="Pfam" id="PF08487">
    <property type="entry name" value="VIT"/>
    <property type="match status" value="1"/>
</dbReference>
<dbReference type="Proteomes" id="UP001054892">
    <property type="component" value="Unassembled WGS sequence"/>
</dbReference>
<dbReference type="Gene3D" id="3.40.50.410">
    <property type="entry name" value="von Willebrand factor, type A domain"/>
    <property type="match status" value="1"/>
</dbReference>
<evidence type="ECO:0000256" key="1">
    <source>
        <dbReference type="SAM" id="MobiDB-lite"/>
    </source>
</evidence>
<protein>
    <submittedName>
        <fullName evidence="4">Inter-alpha-trypsin inhibitor domain-containing protein</fullName>
    </submittedName>
</protein>
<evidence type="ECO:0000313" key="6">
    <source>
        <dbReference type="Proteomes" id="UP000509383"/>
    </source>
</evidence>
<dbReference type="RefSeq" id="WP_173176081.1">
    <property type="nucleotide sequence ID" value="NZ_AP023189.1"/>
</dbReference>
<keyword evidence="7" id="KW-1185">Reference proteome</keyword>
<dbReference type="EMBL" id="AP023189">
    <property type="protein sequence ID" value="BCG26560.1"/>
    <property type="molecule type" value="Genomic_DNA"/>
</dbReference>
<organism evidence="4 6">
    <name type="scientific">Pseudomonas tohonis</name>
    <dbReference type="NCBI Taxonomy" id="2725477"/>
    <lineage>
        <taxon>Bacteria</taxon>
        <taxon>Pseudomonadati</taxon>
        <taxon>Pseudomonadota</taxon>
        <taxon>Gammaproteobacteria</taxon>
        <taxon>Pseudomonadales</taxon>
        <taxon>Pseudomonadaceae</taxon>
        <taxon>Pseudomonas</taxon>
    </lineage>
</organism>